<evidence type="ECO:0000313" key="1">
    <source>
        <dbReference type="EMBL" id="KRM72012.1"/>
    </source>
</evidence>
<dbReference type="OrthoDB" id="9813137at2"/>
<dbReference type="STRING" id="1423727.FC34_GL000994"/>
<dbReference type="Proteomes" id="UP000051672">
    <property type="component" value="Unassembled WGS sequence"/>
</dbReference>
<dbReference type="PATRIC" id="fig|1423727.3.peg.1001"/>
<evidence type="ECO:0000313" key="2">
    <source>
        <dbReference type="Proteomes" id="UP000051672"/>
    </source>
</evidence>
<sequence length="203" mass="21968">MKPEFSSVFDIMGRLAITPNQEHIDMAFRLGQALQKWLGTPQSVSWQLDGPMAEASFNQTMTLAVTAGLIGVSTLVGEPNILEFAFKHQIHVDYVPNAGVQPTTAALVIDRQQTLVFATQATADTFAITQINRIPVQLVPGQVSLLLVVKQPPSLDQSAYQQVSPLIDLGAGKGMIVTPKLPTPALIKQLSALPDVLKLTVFR</sequence>
<dbReference type="EMBL" id="AYZQ01000002">
    <property type="protein sequence ID" value="KRM72012.1"/>
    <property type="molecule type" value="Genomic_DNA"/>
</dbReference>
<organism evidence="1 2">
    <name type="scientific">Lacticaseibacillus brantae DSM 23927</name>
    <dbReference type="NCBI Taxonomy" id="1423727"/>
    <lineage>
        <taxon>Bacteria</taxon>
        <taxon>Bacillati</taxon>
        <taxon>Bacillota</taxon>
        <taxon>Bacilli</taxon>
        <taxon>Lactobacillales</taxon>
        <taxon>Lactobacillaceae</taxon>
        <taxon>Lacticaseibacillus</taxon>
    </lineage>
</organism>
<proteinExistence type="predicted"/>
<gene>
    <name evidence="1" type="ORF">FC34_GL000994</name>
</gene>
<dbReference type="AlphaFoldDB" id="A0A0R2B8U6"/>
<accession>A0A0R2B8U6</accession>
<reference evidence="1 2" key="1">
    <citation type="journal article" date="2015" name="Genome Announc.">
        <title>Expanding the biotechnology potential of lactobacilli through comparative genomics of 213 strains and associated genera.</title>
        <authorList>
            <person name="Sun Z."/>
            <person name="Harris H.M."/>
            <person name="McCann A."/>
            <person name="Guo C."/>
            <person name="Argimon S."/>
            <person name="Zhang W."/>
            <person name="Yang X."/>
            <person name="Jeffery I.B."/>
            <person name="Cooney J.C."/>
            <person name="Kagawa T.F."/>
            <person name="Liu W."/>
            <person name="Song Y."/>
            <person name="Salvetti E."/>
            <person name="Wrobel A."/>
            <person name="Rasinkangas P."/>
            <person name="Parkhill J."/>
            <person name="Rea M.C."/>
            <person name="O'Sullivan O."/>
            <person name="Ritari J."/>
            <person name="Douillard F.P."/>
            <person name="Paul Ross R."/>
            <person name="Yang R."/>
            <person name="Briner A.E."/>
            <person name="Felis G.E."/>
            <person name="de Vos W.M."/>
            <person name="Barrangou R."/>
            <person name="Klaenhammer T.R."/>
            <person name="Caufield P.W."/>
            <person name="Cui Y."/>
            <person name="Zhang H."/>
            <person name="O'Toole P.W."/>
        </authorList>
    </citation>
    <scope>NUCLEOTIDE SEQUENCE [LARGE SCALE GENOMIC DNA]</scope>
    <source>
        <strain evidence="1 2">DSM 23927</strain>
    </source>
</reference>
<comment type="caution">
    <text evidence="1">The sequence shown here is derived from an EMBL/GenBank/DDBJ whole genome shotgun (WGS) entry which is preliminary data.</text>
</comment>
<keyword evidence="2" id="KW-1185">Reference proteome</keyword>
<dbReference type="RefSeq" id="WP_057894287.1">
    <property type="nucleotide sequence ID" value="NZ_AYZQ01000002.1"/>
</dbReference>
<name>A0A0R2B8U6_9LACO</name>
<protein>
    <submittedName>
        <fullName evidence="1">Uncharacterized protein</fullName>
    </submittedName>
</protein>